<sequence length="295" mass="33359">MTRANKVSLPKTDYVLAMFATDWFCKERFSAGITSIFADADGNYHNILFRNVTSDEIAIMKPPNFVEHCIKETEQRRLEEMREDSACEELEPVAVLRRGVAGLAGVFYTRTILEKFKDELLDSFGWKITREIPGTSENTTSTFLLVSGSSGAAVAAVTFDRSKEEVSCMCAKFESMGILCSHALKILNTSGVYTIPRQYVSRRWKKSAKDRLEIDGYEHREEIMTRKRKGGSRNSDFAISEEVEDFRKTKDMDQKSITTSSSDTNNNNKQHDACGSTHIVNELSRKKQKIVLNSS</sequence>
<dbReference type="PANTHER" id="PTHR31669:SF282">
    <property type="entry name" value="PROTEIN FAR1-RELATED SEQUENCE"/>
    <property type="match status" value="1"/>
</dbReference>
<accession>A0A2P5BBU1</accession>
<dbReference type="EMBL" id="JXTC01000558">
    <property type="protein sequence ID" value="PON46245.1"/>
    <property type="molecule type" value="Genomic_DNA"/>
</dbReference>
<dbReference type="AlphaFoldDB" id="A0A2P5BBU1"/>
<keyword evidence="3 5" id="KW-0863">Zinc-finger</keyword>
<evidence type="ECO:0000259" key="8">
    <source>
        <dbReference type="PROSITE" id="PS50966"/>
    </source>
</evidence>
<evidence type="ECO:0000256" key="1">
    <source>
        <dbReference type="ARBA" id="ARBA00005889"/>
    </source>
</evidence>
<dbReference type="GO" id="GO:0008270">
    <property type="term" value="F:zinc ion binding"/>
    <property type="evidence" value="ECO:0007669"/>
    <property type="project" value="UniProtKB-UniRule"/>
</dbReference>
<reference evidence="10" key="1">
    <citation type="submission" date="2016-06" db="EMBL/GenBank/DDBJ databases">
        <title>Parallel loss of symbiosis genes in relatives of nitrogen-fixing non-legume Parasponia.</title>
        <authorList>
            <person name="Van Velzen R."/>
            <person name="Holmer R."/>
            <person name="Bu F."/>
            <person name="Rutten L."/>
            <person name="Van Zeijl A."/>
            <person name="Liu W."/>
            <person name="Santuari L."/>
            <person name="Cao Q."/>
            <person name="Sharma T."/>
            <person name="Shen D."/>
            <person name="Roswanjaya Y."/>
            <person name="Wardhani T."/>
            <person name="Kalhor M.S."/>
            <person name="Jansen J."/>
            <person name="Van den Hoogen J."/>
            <person name="Gungor B."/>
            <person name="Hartog M."/>
            <person name="Hontelez J."/>
            <person name="Verver J."/>
            <person name="Yang W.-C."/>
            <person name="Schijlen E."/>
            <person name="Repin R."/>
            <person name="Schilthuizen M."/>
            <person name="Schranz E."/>
            <person name="Heidstra R."/>
            <person name="Miyata K."/>
            <person name="Fedorova E."/>
            <person name="Kohlen W."/>
            <person name="Bisseling T."/>
            <person name="Smit S."/>
            <person name="Geurts R."/>
        </authorList>
    </citation>
    <scope>NUCLEOTIDE SEQUENCE [LARGE SCALE GENOMIC DNA]</scope>
    <source>
        <strain evidence="10">cv. RG33-2</strain>
    </source>
</reference>
<comment type="caution">
    <text evidence="9">The sequence shown here is derived from an EMBL/GenBank/DDBJ whole genome shotgun (WGS) entry which is preliminary data.</text>
</comment>
<comment type="subcellular location">
    <subcellularLocation>
        <location evidence="6">Nucleus</location>
    </subcellularLocation>
</comment>
<evidence type="ECO:0000256" key="2">
    <source>
        <dbReference type="ARBA" id="ARBA00022723"/>
    </source>
</evidence>
<evidence type="ECO:0000256" key="5">
    <source>
        <dbReference type="PROSITE-ProRule" id="PRU00325"/>
    </source>
</evidence>
<dbReference type="OrthoDB" id="2402896at2759"/>
<evidence type="ECO:0000256" key="3">
    <source>
        <dbReference type="ARBA" id="ARBA00022771"/>
    </source>
</evidence>
<dbReference type="GO" id="GO:0006355">
    <property type="term" value="P:regulation of DNA-templated transcription"/>
    <property type="evidence" value="ECO:0007669"/>
    <property type="project" value="UniProtKB-UniRule"/>
</dbReference>
<evidence type="ECO:0000256" key="4">
    <source>
        <dbReference type="ARBA" id="ARBA00022833"/>
    </source>
</evidence>
<keyword evidence="4 6" id="KW-0862">Zinc</keyword>
<evidence type="ECO:0000313" key="9">
    <source>
        <dbReference type="EMBL" id="PON46245.1"/>
    </source>
</evidence>
<protein>
    <recommendedName>
        <fullName evidence="6">Protein FAR1-RELATED SEQUENCE</fullName>
    </recommendedName>
</protein>
<name>A0A2P5BBU1_TREOI</name>
<feature type="region of interest" description="Disordered" evidence="7">
    <location>
        <begin position="248"/>
        <end position="277"/>
    </location>
</feature>
<dbReference type="PANTHER" id="PTHR31669">
    <property type="entry name" value="PROTEIN FAR1-RELATED SEQUENCE 10-RELATED"/>
    <property type="match status" value="1"/>
</dbReference>
<evidence type="ECO:0000313" key="10">
    <source>
        <dbReference type="Proteomes" id="UP000237000"/>
    </source>
</evidence>
<comment type="function">
    <text evidence="6">Putative transcription activator involved in regulating light control of development.</text>
</comment>
<gene>
    <name evidence="9" type="ORF">TorRG33x02_326680</name>
</gene>
<keyword evidence="10" id="KW-1185">Reference proteome</keyword>
<feature type="compositionally biased region" description="Low complexity" evidence="7">
    <location>
        <begin position="256"/>
        <end position="268"/>
    </location>
</feature>
<dbReference type="InterPro" id="IPR006564">
    <property type="entry name" value="Znf_PMZ"/>
</dbReference>
<keyword evidence="6" id="KW-0539">Nucleus</keyword>
<comment type="similarity">
    <text evidence="1 6">Belongs to the FHY3/FAR1 family.</text>
</comment>
<keyword evidence="2 6" id="KW-0479">Metal-binding</keyword>
<dbReference type="InterPro" id="IPR031052">
    <property type="entry name" value="FHY3/FAR1"/>
</dbReference>
<dbReference type="STRING" id="63057.A0A2P5BBU1"/>
<organism evidence="9 10">
    <name type="scientific">Trema orientale</name>
    <name type="common">Charcoal tree</name>
    <name type="synonym">Celtis orientalis</name>
    <dbReference type="NCBI Taxonomy" id="63057"/>
    <lineage>
        <taxon>Eukaryota</taxon>
        <taxon>Viridiplantae</taxon>
        <taxon>Streptophyta</taxon>
        <taxon>Embryophyta</taxon>
        <taxon>Tracheophyta</taxon>
        <taxon>Spermatophyta</taxon>
        <taxon>Magnoliopsida</taxon>
        <taxon>eudicotyledons</taxon>
        <taxon>Gunneridae</taxon>
        <taxon>Pentapetalae</taxon>
        <taxon>rosids</taxon>
        <taxon>fabids</taxon>
        <taxon>Rosales</taxon>
        <taxon>Cannabaceae</taxon>
        <taxon>Trema</taxon>
    </lineage>
</organism>
<dbReference type="Proteomes" id="UP000237000">
    <property type="component" value="Unassembled WGS sequence"/>
</dbReference>
<evidence type="ECO:0000256" key="7">
    <source>
        <dbReference type="SAM" id="MobiDB-lite"/>
    </source>
</evidence>
<evidence type="ECO:0000256" key="6">
    <source>
        <dbReference type="RuleBase" id="RU367018"/>
    </source>
</evidence>
<dbReference type="InParanoid" id="A0A2P5BBU1"/>
<proteinExistence type="inferred from homology"/>
<feature type="domain" description="SWIM-type" evidence="8">
    <location>
        <begin position="153"/>
        <end position="191"/>
    </location>
</feature>
<dbReference type="SMART" id="SM00575">
    <property type="entry name" value="ZnF_PMZ"/>
    <property type="match status" value="1"/>
</dbReference>
<dbReference type="GO" id="GO:0005634">
    <property type="term" value="C:nucleus"/>
    <property type="evidence" value="ECO:0007669"/>
    <property type="project" value="UniProtKB-SubCell"/>
</dbReference>
<dbReference type="InterPro" id="IPR007527">
    <property type="entry name" value="Znf_SWIM"/>
</dbReference>
<dbReference type="PROSITE" id="PS50966">
    <property type="entry name" value="ZF_SWIM"/>
    <property type="match status" value="1"/>
</dbReference>
<dbReference type="Pfam" id="PF04434">
    <property type="entry name" value="SWIM"/>
    <property type="match status" value="1"/>
</dbReference>